<evidence type="ECO:0000256" key="1">
    <source>
        <dbReference type="SAM" id="Phobius"/>
    </source>
</evidence>
<feature type="transmembrane region" description="Helical" evidence="1">
    <location>
        <begin position="68"/>
        <end position="85"/>
    </location>
</feature>
<reference evidence="2 3" key="1">
    <citation type="submission" date="2017-06" db="EMBL/GenBank/DDBJ databases">
        <authorList>
            <person name="Kim H.J."/>
            <person name="Triplett B.A."/>
        </authorList>
    </citation>
    <scope>NUCLEOTIDE SEQUENCE [LARGE SCALE GENOMIC DNA]</scope>
    <source>
        <strain evidence="2 3">DSM 29052</strain>
    </source>
</reference>
<dbReference type="InterPro" id="IPR046682">
    <property type="entry name" value="DUF6552"/>
</dbReference>
<evidence type="ECO:0000313" key="3">
    <source>
        <dbReference type="Proteomes" id="UP000198417"/>
    </source>
</evidence>
<keyword evidence="3" id="KW-1185">Reference proteome</keyword>
<proteinExistence type="predicted"/>
<dbReference type="RefSeq" id="WP_245840924.1">
    <property type="nucleotide sequence ID" value="NZ_FZNN01000010.1"/>
</dbReference>
<evidence type="ECO:0000313" key="2">
    <source>
        <dbReference type="EMBL" id="SNR55917.1"/>
    </source>
</evidence>
<dbReference type="EMBL" id="FZNN01000010">
    <property type="protein sequence ID" value="SNR55917.1"/>
    <property type="molecule type" value="Genomic_DNA"/>
</dbReference>
<dbReference type="Pfam" id="PF20189">
    <property type="entry name" value="DUF6552"/>
    <property type="match status" value="1"/>
</dbReference>
<dbReference type="Proteomes" id="UP000198417">
    <property type="component" value="Unassembled WGS sequence"/>
</dbReference>
<feature type="transmembrane region" description="Helical" evidence="1">
    <location>
        <begin position="42"/>
        <end position="61"/>
    </location>
</feature>
<evidence type="ECO:0008006" key="4">
    <source>
        <dbReference type="Google" id="ProtNLM"/>
    </source>
</evidence>
<name>A0A238XAF4_9RHOB</name>
<accession>A0A238XAF4</accession>
<keyword evidence="1" id="KW-0812">Transmembrane</keyword>
<keyword evidence="1" id="KW-1133">Transmembrane helix</keyword>
<gene>
    <name evidence="2" type="ORF">SAMN06265370_11060</name>
</gene>
<organism evidence="2 3">
    <name type="scientific">Puniceibacterium sediminis</name>
    <dbReference type="NCBI Taxonomy" id="1608407"/>
    <lineage>
        <taxon>Bacteria</taxon>
        <taxon>Pseudomonadati</taxon>
        <taxon>Pseudomonadota</taxon>
        <taxon>Alphaproteobacteria</taxon>
        <taxon>Rhodobacterales</taxon>
        <taxon>Paracoccaceae</taxon>
        <taxon>Puniceibacterium</taxon>
    </lineage>
</organism>
<protein>
    <recommendedName>
        <fullName evidence="4">Ubiquinone biosynthesis methyltransferase UbiE</fullName>
    </recommendedName>
</protein>
<sequence>MKKVDPLLIAPTIKTPMKPVDIVKWIATAVQLVGYGLTGMNVVPWNVFAFFIGIFLWFAVGVMWKDKAIMVVHVGAFISLFIGYLNA</sequence>
<dbReference type="AlphaFoldDB" id="A0A238XAF4"/>
<keyword evidence="1" id="KW-0472">Membrane</keyword>